<feature type="active site" description="Glycyl thioester intermediate" evidence="6">
    <location>
        <position position="320"/>
    </location>
</feature>
<evidence type="ECO:0000256" key="4">
    <source>
        <dbReference type="ARBA" id="ARBA00022679"/>
    </source>
</evidence>
<dbReference type="GO" id="GO:0016567">
    <property type="term" value="P:protein ubiquitination"/>
    <property type="evidence" value="ECO:0007669"/>
    <property type="project" value="TreeGrafter"/>
</dbReference>
<keyword evidence="5 6" id="KW-0833">Ubl conjugation pathway</keyword>
<evidence type="ECO:0000256" key="3">
    <source>
        <dbReference type="ARBA" id="ARBA00012485"/>
    </source>
</evidence>
<dbReference type="PANTHER" id="PTHR11254:SF429">
    <property type="entry name" value="E3 UBIQUITIN-PROTEIN LIGASE SU(DX)"/>
    <property type="match status" value="1"/>
</dbReference>
<reference evidence="9" key="1">
    <citation type="journal article" date="2018" name="Nat. Microbiol.">
        <title>Leveraging single-cell genomics to expand the fungal tree of life.</title>
        <authorList>
            <person name="Ahrendt S.R."/>
            <person name="Quandt C.A."/>
            <person name="Ciobanu D."/>
            <person name="Clum A."/>
            <person name="Salamov A."/>
            <person name="Andreopoulos B."/>
            <person name="Cheng J.F."/>
            <person name="Woyke T."/>
            <person name="Pelin A."/>
            <person name="Henrissat B."/>
            <person name="Reynolds N.K."/>
            <person name="Benny G.L."/>
            <person name="Smith M.E."/>
            <person name="James T.Y."/>
            <person name="Grigoriev I.V."/>
        </authorList>
    </citation>
    <scope>NUCLEOTIDE SEQUENCE [LARGE SCALE GENOMIC DNA]</scope>
</reference>
<accession>A0A4P9WKJ9</accession>
<proteinExistence type="predicted"/>
<dbReference type="GO" id="GO:0043161">
    <property type="term" value="P:proteasome-mediated ubiquitin-dependent protein catabolic process"/>
    <property type="evidence" value="ECO:0007669"/>
    <property type="project" value="TreeGrafter"/>
</dbReference>
<evidence type="ECO:0000256" key="1">
    <source>
        <dbReference type="ARBA" id="ARBA00000885"/>
    </source>
</evidence>
<evidence type="ECO:0000256" key="2">
    <source>
        <dbReference type="ARBA" id="ARBA00004906"/>
    </source>
</evidence>
<dbReference type="AlphaFoldDB" id="A0A4P9WKJ9"/>
<feature type="domain" description="HECT" evidence="7">
    <location>
        <begin position="20"/>
        <end position="352"/>
    </location>
</feature>
<dbReference type="OrthoDB" id="8068875at2759"/>
<evidence type="ECO:0000259" key="7">
    <source>
        <dbReference type="PROSITE" id="PS50237"/>
    </source>
</evidence>
<dbReference type="EMBL" id="KZ994549">
    <property type="protein sequence ID" value="RKO92655.1"/>
    <property type="molecule type" value="Genomic_DNA"/>
</dbReference>
<dbReference type="SUPFAM" id="SSF56204">
    <property type="entry name" value="Hect, E3 ligase catalytic domain"/>
    <property type="match status" value="1"/>
</dbReference>
<dbReference type="EC" id="2.3.2.26" evidence="3"/>
<comment type="catalytic activity">
    <reaction evidence="1">
        <text>S-ubiquitinyl-[E2 ubiquitin-conjugating enzyme]-L-cysteine + [acceptor protein]-L-lysine = [E2 ubiquitin-conjugating enzyme]-L-cysteine + N(6)-ubiquitinyl-[acceptor protein]-L-lysine.</text>
        <dbReference type="EC" id="2.3.2.26"/>
    </reaction>
</comment>
<dbReference type="InterPro" id="IPR050409">
    <property type="entry name" value="E3_ubiq-protein_ligase"/>
</dbReference>
<gene>
    <name evidence="8" type="ORF">BDK51DRAFT_16587</name>
</gene>
<dbReference type="CDD" id="cd00078">
    <property type="entry name" value="HECTc"/>
    <property type="match status" value="1"/>
</dbReference>
<dbReference type="SMART" id="SM00119">
    <property type="entry name" value="HECTc"/>
    <property type="match status" value="1"/>
</dbReference>
<evidence type="ECO:0000256" key="6">
    <source>
        <dbReference type="PROSITE-ProRule" id="PRU00104"/>
    </source>
</evidence>
<name>A0A4P9WKJ9_9FUNG</name>
<dbReference type="InterPro" id="IPR000569">
    <property type="entry name" value="HECT_dom"/>
</dbReference>
<dbReference type="Gene3D" id="3.30.2410.10">
    <property type="entry name" value="Hect, E3 ligase catalytic domain"/>
    <property type="match status" value="1"/>
</dbReference>
<dbReference type="GO" id="GO:0061630">
    <property type="term" value="F:ubiquitin protein ligase activity"/>
    <property type="evidence" value="ECO:0007669"/>
    <property type="project" value="UniProtKB-EC"/>
</dbReference>
<protein>
    <recommendedName>
        <fullName evidence="3">HECT-type E3 ubiquitin transferase</fullName>
        <ecNumber evidence="3">2.3.2.26</ecNumber>
    </recommendedName>
</protein>
<evidence type="ECO:0000256" key="5">
    <source>
        <dbReference type="ARBA" id="ARBA00022786"/>
    </source>
</evidence>
<sequence>LTARRSHLFEDAYATISGMSDEDLNKRLVVSFRDEEGVDAGGLSREFFLLASHRIADRQLALFEPASNGELQIDPNSSVHSEDTVDMFTFVGRIVGLALANDKLLDVVFAPAIYKMLLGDKPGLEDLAEVEPELYRSFSYMLNNPAGDLLDDFTFSVTQAHFDSHETVDLIPNGRNISVTEANKAEYVDLRTQWAVVEKVAIQAAALVQGFNEVVPHALVEGLDWRDLKILLTGTPVISPIRWRIHTEYTGYTSTSDTIRHFWQTVQSWDHANRAKLLCFVTGTSRLPAGGFDALAGVGETEKFHIAKGQGNGLPTSHTCHNVLILPPYPTAKMLKEKLEYAINETAGFGEA</sequence>
<dbReference type="PROSITE" id="PS50237">
    <property type="entry name" value="HECT"/>
    <property type="match status" value="1"/>
</dbReference>
<keyword evidence="4" id="KW-0808">Transferase</keyword>
<organism evidence="8 9">
    <name type="scientific">Blyttiomyces helicus</name>
    <dbReference type="NCBI Taxonomy" id="388810"/>
    <lineage>
        <taxon>Eukaryota</taxon>
        <taxon>Fungi</taxon>
        <taxon>Fungi incertae sedis</taxon>
        <taxon>Chytridiomycota</taxon>
        <taxon>Chytridiomycota incertae sedis</taxon>
        <taxon>Chytridiomycetes</taxon>
        <taxon>Chytridiomycetes incertae sedis</taxon>
        <taxon>Blyttiomyces</taxon>
    </lineage>
</organism>
<dbReference type="GO" id="GO:0005737">
    <property type="term" value="C:cytoplasm"/>
    <property type="evidence" value="ECO:0007669"/>
    <property type="project" value="TreeGrafter"/>
</dbReference>
<keyword evidence="9" id="KW-1185">Reference proteome</keyword>
<dbReference type="InterPro" id="IPR035983">
    <property type="entry name" value="Hect_E3_ubiquitin_ligase"/>
</dbReference>
<evidence type="ECO:0000313" key="8">
    <source>
        <dbReference type="EMBL" id="RKO92655.1"/>
    </source>
</evidence>
<comment type="pathway">
    <text evidence="2">Protein modification; protein ubiquitination.</text>
</comment>
<dbReference type="Proteomes" id="UP000269721">
    <property type="component" value="Unassembled WGS sequence"/>
</dbReference>
<dbReference type="Pfam" id="PF00632">
    <property type="entry name" value="HECT"/>
    <property type="match status" value="1"/>
</dbReference>
<feature type="non-terminal residue" evidence="8">
    <location>
        <position position="1"/>
    </location>
</feature>
<evidence type="ECO:0000313" key="9">
    <source>
        <dbReference type="Proteomes" id="UP000269721"/>
    </source>
</evidence>
<dbReference type="Gene3D" id="3.90.1750.10">
    <property type="entry name" value="Hect, E3 ligase catalytic domains"/>
    <property type="match status" value="1"/>
</dbReference>
<dbReference type="Gene3D" id="3.30.2160.10">
    <property type="entry name" value="Hect, E3 ligase catalytic domain"/>
    <property type="match status" value="1"/>
</dbReference>
<dbReference type="PANTHER" id="PTHR11254">
    <property type="entry name" value="HECT DOMAIN UBIQUITIN-PROTEIN LIGASE"/>
    <property type="match status" value="1"/>
</dbReference>
<dbReference type="FunFam" id="3.30.2160.10:FF:000001">
    <property type="entry name" value="E3 ubiquitin-protein ligase NEDD4-like"/>
    <property type="match status" value="1"/>
</dbReference>